<feature type="region of interest" description="Disordered" evidence="1">
    <location>
        <begin position="331"/>
        <end position="374"/>
    </location>
</feature>
<accession>A0A4Y8CZJ4</accession>
<sequence length="374" mass="43863">MNFSPTIPDRTRDKGDKQQGKEIKACNTTVQWPAQAQVLREALKEMDEQQEKMELKPPPGLSMSQGHTHREAWYKRKNEYLEAIQDSLLGRKRKAKFIKADNKKRLKKAHIAHTDLMLQVYVQEKQRSSTQQTEFRKSLIDFYGVKRQGLHEEEMWCVINGSWGKPSNFVAAHIMPAKLQDAQLKHIFGDDASDELFSVKNGLMLEKQIESCFDNFQLAIVPCLTDQNCWELRVLDKHLLKMDHYLSSTKFEKLHGKKLEFLNDNRPRKRYLYYHWLVCISIASRKKMNMARIKDEKERFAKCWGTPGRYLREEMIAALIGYVGHKVPTKKILGQNENEDGDEEDEEDDEDDDEEDDDDEEEEEEEEEEDSSED</sequence>
<dbReference type="AlphaFoldDB" id="A0A4Y8CZJ4"/>
<protein>
    <recommendedName>
        <fullName evidence="2">HNH nuclease domain-containing protein</fullName>
    </recommendedName>
</protein>
<dbReference type="Proteomes" id="UP000297299">
    <property type="component" value="Unassembled WGS sequence"/>
</dbReference>
<dbReference type="InterPro" id="IPR003615">
    <property type="entry name" value="HNH_nuc"/>
</dbReference>
<reference evidence="3 4" key="1">
    <citation type="submission" date="2017-11" db="EMBL/GenBank/DDBJ databases">
        <title>Comparative genomics of Botrytis spp.</title>
        <authorList>
            <person name="Valero-Jimenez C.A."/>
            <person name="Tapia P."/>
            <person name="Veloso J."/>
            <person name="Silva-Moreno E."/>
            <person name="Staats M."/>
            <person name="Valdes J.H."/>
            <person name="Van Kan J.A.L."/>
        </authorList>
    </citation>
    <scope>NUCLEOTIDE SEQUENCE [LARGE SCALE GENOMIC DNA]</scope>
    <source>
        <strain evidence="3 4">MUCL2830</strain>
    </source>
</reference>
<evidence type="ECO:0000256" key="1">
    <source>
        <dbReference type="SAM" id="MobiDB-lite"/>
    </source>
</evidence>
<gene>
    <name evidence="3" type="ORF">BOTCAL_0242g00010</name>
</gene>
<feature type="domain" description="HNH nuclease" evidence="2">
    <location>
        <begin position="157"/>
        <end position="221"/>
    </location>
</feature>
<dbReference type="STRING" id="38488.A0A4Y8CZJ4"/>
<name>A0A4Y8CZJ4_9HELO</name>
<evidence type="ECO:0000313" key="3">
    <source>
        <dbReference type="EMBL" id="TEY54131.1"/>
    </source>
</evidence>
<dbReference type="Pfam" id="PF13391">
    <property type="entry name" value="HNH_2"/>
    <property type="match status" value="1"/>
</dbReference>
<proteinExistence type="predicted"/>
<feature type="region of interest" description="Disordered" evidence="1">
    <location>
        <begin position="1"/>
        <end position="25"/>
    </location>
</feature>
<dbReference type="EMBL" id="PHWZ01000242">
    <property type="protein sequence ID" value="TEY54131.1"/>
    <property type="molecule type" value="Genomic_DNA"/>
</dbReference>
<evidence type="ECO:0000313" key="4">
    <source>
        <dbReference type="Proteomes" id="UP000297299"/>
    </source>
</evidence>
<comment type="caution">
    <text evidence="3">The sequence shown here is derived from an EMBL/GenBank/DDBJ whole genome shotgun (WGS) entry which is preliminary data.</text>
</comment>
<dbReference type="OrthoDB" id="5386595at2759"/>
<feature type="compositionally biased region" description="Acidic residues" evidence="1">
    <location>
        <begin position="337"/>
        <end position="374"/>
    </location>
</feature>
<feature type="compositionally biased region" description="Basic and acidic residues" evidence="1">
    <location>
        <begin position="9"/>
        <end position="24"/>
    </location>
</feature>
<evidence type="ECO:0000259" key="2">
    <source>
        <dbReference type="Pfam" id="PF13391"/>
    </source>
</evidence>
<organism evidence="3 4">
    <name type="scientific">Botryotinia calthae</name>
    <dbReference type="NCBI Taxonomy" id="38488"/>
    <lineage>
        <taxon>Eukaryota</taxon>
        <taxon>Fungi</taxon>
        <taxon>Dikarya</taxon>
        <taxon>Ascomycota</taxon>
        <taxon>Pezizomycotina</taxon>
        <taxon>Leotiomycetes</taxon>
        <taxon>Helotiales</taxon>
        <taxon>Sclerotiniaceae</taxon>
        <taxon>Botryotinia</taxon>
    </lineage>
</organism>
<keyword evidence="4" id="KW-1185">Reference proteome</keyword>